<evidence type="ECO:0008006" key="4">
    <source>
        <dbReference type="Google" id="ProtNLM"/>
    </source>
</evidence>
<dbReference type="EMBL" id="KZ613948">
    <property type="protein sequence ID" value="PMD38018.1"/>
    <property type="molecule type" value="Genomic_DNA"/>
</dbReference>
<gene>
    <name evidence="2" type="ORF">L207DRAFT_59855</name>
</gene>
<organism evidence="2 3">
    <name type="scientific">Hyaloscypha variabilis (strain UAMH 11265 / GT02V1 / F)</name>
    <name type="common">Meliniomyces variabilis</name>
    <dbReference type="NCBI Taxonomy" id="1149755"/>
    <lineage>
        <taxon>Eukaryota</taxon>
        <taxon>Fungi</taxon>
        <taxon>Dikarya</taxon>
        <taxon>Ascomycota</taxon>
        <taxon>Pezizomycotina</taxon>
        <taxon>Leotiomycetes</taxon>
        <taxon>Helotiales</taxon>
        <taxon>Hyaloscyphaceae</taxon>
        <taxon>Hyaloscypha</taxon>
        <taxon>Hyaloscypha variabilis</taxon>
    </lineage>
</organism>
<keyword evidence="1" id="KW-0472">Membrane</keyword>
<accession>A0A2J6RHL4</accession>
<dbReference type="Proteomes" id="UP000235786">
    <property type="component" value="Unassembled WGS sequence"/>
</dbReference>
<feature type="transmembrane region" description="Helical" evidence="1">
    <location>
        <begin position="21"/>
        <end position="43"/>
    </location>
</feature>
<evidence type="ECO:0000313" key="3">
    <source>
        <dbReference type="Proteomes" id="UP000235786"/>
    </source>
</evidence>
<keyword evidence="1" id="KW-0812">Transmembrane</keyword>
<sequence>MDYTVGLILGGVFGGTAGWSVVFYLVVGLNAILFSAAVWGLLYNRRSPLLEVI</sequence>
<proteinExistence type="predicted"/>
<keyword evidence="1" id="KW-1133">Transmembrane helix</keyword>
<reference evidence="2 3" key="1">
    <citation type="submission" date="2016-04" db="EMBL/GenBank/DDBJ databases">
        <title>A degradative enzymes factory behind the ericoid mycorrhizal symbiosis.</title>
        <authorList>
            <consortium name="DOE Joint Genome Institute"/>
            <person name="Martino E."/>
            <person name="Morin E."/>
            <person name="Grelet G."/>
            <person name="Kuo A."/>
            <person name="Kohler A."/>
            <person name="Daghino S."/>
            <person name="Barry K."/>
            <person name="Choi C."/>
            <person name="Cichocki N."/>
            <person name="Clum A."/>
            <person name="Copeland A."/>
            <person name="Hainaut M."/>
            <person name="Haridas S."/>
            <person name="Labutti K."/>
            <person name="Lindquist E."/>
            <person name="Lipzen A."/>
            <person name="Khouja H.-R."/>
            <person name="Murat C."/>
            <person name="Ohm R."/>
            <person name="Olson A."/>
            <person name="Spatafora J."/>
            <person name="Veneault-Fourrey C."/>
            <person name="Henrissat B."/>
            <person name="Grigoriev I."/>
            <person name="Martin F."/>
            <person name="Perotto S."/>
        </authorList>
    </citation>
    <scope>NUCLEOTIDE SEQUENCE [LARGE SCALE GENOMIC DNA]</scope>
    <source>
        <strain evidence="2 3">F</strain>
    </source>
</reference>
<keyword evidence="3" id="KW-1185">Reference proteome</keyword>
<evidence type="ECO:0000313" key="2">
    <source>
        <dbReference type="EMBL" id="PMD38018.1"/>
    </source>
</evidence>
<name>A0A2J6RHL4_HYAVF</name>
<protein>
    <recommendedName>
        <fullName evidence="4">Major facilitator superfamily (MFS) profile domain-containing protein</fullName>
    </recommendedName>
</protein>
<evidence type="ECO:0000256" key="1">
    <source>
        <dbReference type="SAM" id="Phobius"/>
    </source>
</evidence>
<dbReference type="AlphaFoldDB" id="A0A2J6RHL4"/>